<dbReference type="Proteomes" id="UP000515312">
    <property type="component" value="Chromosome"/>
</dbReference>
<keyword evidence="3" id="KW-1185">Reference proteome</keyword>
<dbReference type="SUPFAM" id="SSF55729">
    <property type="entry name" value="Acyl-CoA N-acyltransferases (Nat)"/>
    <property type="match status" value="1"/>
</dbReference>
<name>A0A7G8BQT3_9BACT</name>
<keyword evidence="2" id="KW-0808">Transferase</keyword>
<dbReference type="Gene3D" id="3.40.630.30">
    <property type="match status" value="1"/>
</dbReference>
<dbReference type="GO" id="GO:0016747">
    <property type="term" value="F:acyltransferase activity, transferring groups other than amino-acyl groups"/>
    <property type="evidence" value="ECO:0007669"/>
    <property type="project" value="InterPro"/>
</dbReference>
<reference evidence="2 3" key="1">
    <citation type="submission" date="2020-08" db="EMBL/GenBank/DDBJ databases">
        <title>Edaphobacter telluris sp. nov. and Acidobacterium dinghuensis sp. nov., two acidobacteria isolated from forest soil.</title>
        <authorList>
            <person name="Fu J."/>
            <person name="Qiu L."/>
        </authorList>
    </citation>
    <scope>NUCLEOTIDE SEQUENCE [LARGE SCALE GENOMIC DNA]</scope>
    <source>
        <strain evidence="2">4Y35</strain>
    </source>
</reference>
<gene>
    <name evidence="2" type="ORF">H7849_10005</name>
</gene>
<dbReference type="AlphaFoldDB" id="A0A7G8BQT3"/>
<accession>A0A7G8BQT3</accession>
<dbReference type="KEGG" id="adin:H7849_10005"/>
<proteinExistence type="predicted"/>
<dbReference type="InterPro" id="IPR016181">
    <property type="entry name" value="Acyl_CoA_acyltransferase"/>
</dbReference>
<dbReference type="CDD" id="cd04301">
    <property type="entry name" value="NAT_SF"/>
    <property type="match status" value="1"/>
</dbReference>
<sequence length="112" mass="12527">MRRELWPDGDDHDVEIAAFFVGLLEEPEAVLVAEDDGLLIGVAELSLRRDVAGLEGRLTGYVEGLFVRPAFRGRDVGLRLLRASQEWARERGCVVFASDRAGRVVLDWRFSA</sequence>
<dbReference type="EMBL" id="CP060394">
    <property type="protein sequence ID" value="QNI34903.1"/>
    <property type="molecule type" value="Genomic_DNA"/>
</dbReference>
<feature type="domain" description="N-acetyltransferase" evidence="1">
    <location>
        <begin position="1"/>
        <end position="112"/>
    </location>
</feature>
<evidence type="ECO:0000259" key="1">
    <source>
        <dbReference type="PROSITE" id="PS51186"/>
    </source>
</evidence>
<organism evidence="2 3">
    <name type="scientific">Alloacidobacterium dinghuense</name>
    <dbReference type="NCBI Taxonomy" id="2763107"/>
    <lineage>
        <taxon>Bacteria</taxon>
        <taxon>Pseudomonadati</taxon>
        <taxon>Acidobacteriota</taxon>
        <taxon>Terriglobia</taxon>
        <taxon>Terriglobales</taxon>
        <taxon>Acidobacteriaceae</taxon>
        <taxon>Alloacidobacterium</taxon>
    </lineage>
</organism>
<protein>
    <submittedName>
        <fullName evidence="2">GNAT family N-acetyltransferase</fullName>
    </submittedName>
</protein>
<dbReference type="InterPro" id="IPR000182">
    <property type="entry name" value="GNAT_dom"/>
</dbReference>
<dbReference type="PROSITE" id="PS51186">
    <property type="entry name" value="GNAT"/>
    <property type="match status" value="1"/>
</dbReference>
<evidence type="ECO:0000313" key="2">
    <source>
        <dbReference type="EMBL" id="QNI34903.1"/>
    </source>
</evidence>
<evidence type="ECO:0000313" key="3">
    <source>
        <dbReference type="Proteomes" id="UP000515312"/>
    </source>
</evidence>
<dbReference type="Pfam" id="PF00583">
    <property type="entry name" value="Acetyltransf_1"/>
    <property type="match status" value="1"/>
</dbReference>